<organism evidence="6 7">
    <name type="scientific">Caulobacter vibrioides</name>
    <name type="common">Caulobacter crescentus</name>
    <dbReference type="NCBI Taxonomy" id="155892"/>
    <lineage>
        <taxon>Bacteria</taxon>
        <taxon>Pseudomonadati</taxon>
        <taxon>Pseudomonadota</taxon>
        <taxon>Alphaproteobacteria</taxon>
        <taxon>Caulobacterales</taxon>
        <taxon>Caulobacteraceae</taxon>
        <taxon>Caulobacter</taxon>
    </lineage>
</organism>
<feature type="domain" description="Phage integrase central" evidence="5">
    <location>
        <begin position="118"/>
        <end position="213"/>
    </location>
</feature>
<name>A0A258CTH7_CAUVI</name>
<dbReference type="InterPro" id="IPR038488">
    <property type="entry name" value="Integrase_DNA-bd_sf"/>
</dbReference>
<evidence type="ECO:0000256" key="1">
    <source>
        <dbReference type="ARBA" id="ARBA00008857"/>
    </source>
</evidence>
<dbReference type="Pfam" id="PF22022">
    <property type="entry name" value="Phage_int_M"/>
    <property type="match status" value="1"/>
</dbReference>
<dbReference type="PANTHER" id="PTHR30629">
    <property type="entry name" value="PROPHAGE INTEGRASE"/>
    <property type="match status" value="1"/>
</dbReference>
<dbReference type="AlphaFoldDB" id="A0A258CTH7"/>
<evidence type="ECO:0000313" key="7">
    <source>
        <dbReference type="Proteomes" id="UP000215616"/>
    </source>
</evidence>
<dbReference type="Gene3D" id="1.10.150.130">
    <property type="match status" value="1"/>
</dbReference>
<dbReference type="Pfam" id="PF13356">
    <property type="entry name" value="Arm-DNA-bind_3"/>
    <property type="match status" value="1"/>
</dbReference>
<dbReference type="InterPro" id="IPR050808">
    <property type="entry name" value="Phage_Integrase"/>
</dbReference>
<evidence type="ECO:0000259" key="4">
    <source>
        <dbReference type="Pfam" id="PF13356"/>
    </source>
</evidence>
<dbReference type="GO" id="GO:0003677">
    <property type="term" value="F:DNA binding"/>
    <property type="evidence" value="ECO:0007669"/>
    <property type="project" value="UniProtKB-KW"/>
</dbReference>
<sequence length="292" mass="32605">MRLFEIDILTRIFELMGSISRLSALGVKRMTRPGFYCDGAGLYLQIARGGSKSWVFKYCLDGRKRQMGLGGLNAISLAEARELATAARSLKARGIDPIDARQEQRRERRLERAKAVTFAHAAQAYIEANRAGWKNSKHAEQWSVTIATYVAPVMGRISVADIDTGLVLKAIEPIWKSKPETASRVRGRIEAILDWAKVRGYREGENPARWRGHLQKLLPAKTRVRAVQHHKALPFRQMPEFMGTLRSQSGTAPLALEFAILTAARTGEVIGATWAEIDLDQQIWTIPAGRMG</sequence>
<accession>A0A258CTH7</accession>
<dbReference type="InterPro" id="IPR025166">
    <property type="entry name" value="Integrase_DNA_bind_dom"/>
</dbReference>
<dbReference type="PANTHER" id="PTHR30629:SF2">
    <property type="entry name" value="PROPHAGE INTEGRASE INTS-RELATED"/>
    <property type="match status" value="1"/>
</dbReference>
<dbReference type="EMBL" id="NCDQ01000457">
    <property type="protein sequence ID" value="OYW98860.1"/>
    <property type="molecule type" value="Genomic_DNA"/>
</dbReference>
<dbReference type="Proteomes" id="UP000215616">
    <property type="component" value="Unassembled WGS sequence"/>
</dbReference>
<proteinExistence type="inferred from homology"/>
<comment type="similarity">
    <text evidence="1">Belongs to the 'phage' integrase family.</text>
</comment>
<dbReference type="GO" id="GO:0015074">
    <property type="term" value="P:DNA integration"/>
    <property type="evidence" value="ECO:0007669"/>
    <property type="project" value="UniProtKB-KW"/>
</dbReference>
<reference evidence="6 7" key="1">
    <citation type="submission" date="2017-03" db="EMBL/GenBank/DDBJ databases">
        <title>Lifting the veil on microbial sulfur biogeochemistry in mining wastewaters.</title>
        <authorList>
            <person name="Kantor R.S."/>
            <person name="Colenbrander Nelson T."/>
            <person name="Marshall S."/>
            <person name="Bennett D."/>
            <person name="Apte S."/>
            <person name="Camacho D."/>
            <person name="Thomas B.C."/>
            <person name="Warren L.A."/>
            <person name="Banfield J.F."/>
        </authorList>
    </citation>
    <scope>NUCLEOTIDE SEQUENCE [LARGE SCALE GENOMIC DNA]</scope>
    <source>
        <strain evidence="6">32-67-7</strain>
    </source>
</reference>
<keyword evidence="3" id="KW-0238">DNA-binding</keyword>
<evidence type="ECO:0000256" key="2">
    <source>
        <dbReference type="ARBA" id="ARBA00022908"/>
    </source>
</evidence>
<dbReference type="InterPro" id="IPR011010">
    <property type="entry name" value="DNA_brk_join_enz"/>
</dbReference>
<protein>
    <submittedName>
        <fullName evidence="6">Integrase</fullName>
    </submittedName>
</protein>
<dbReference type="InterPro" id="IPR053876">
    <property type="entry name" value="Phage_int_M"/>
</dbReference>
<comment type="caution">
    <text evidence="6">The sequence shown here is derived from an EMBL/GenBank/DDBJ whole genome shotgun (WGS) entry which is preliminary data.</text>
</comment>
<gene>
    <name evidence="6" type="ORF">B7Z12_19090</name>
</gene>
<feature type="domain" description="Integrase DNA-binding" evidence="4">
    <location>
        <begin position="35"/>
        <end position="104"/>
    </location>
</feature>
<dbReference type="SUPFAM" id="SSF56349">
    <property type="entry name" value="DNA breaking-rejoining enzymes"/>
    <property type="match status" value="1"/>
</dbReference>
<feature type="non-terminal residue" evidence="6">
    <location>
        <position position="292"/>
    </location>
</feature>
<dbReference type="Gene3D" id="3.30.160.390">
    <property type="entry name" value="Integrase, DNA-binding domain"/>
    <property type="match status" value="1"/>
</dbReference>
<dbReference type="InterPro" id="IPR010998">
    <property type="entry name" value="Integrase_recombinase_N"/>
</dbReference>
<evidence type="ECO:0000313" key="6">
    <source>
        <dbReference type="EMBL" id="OYW98860.1"/>
    </source>
</evidence>
<evidence type="ECO:0000259" key="5">
    <source>
        <dbReference type="Pfam" id="PF22022"/>
    </source>
</evidence>
<evidence type="ECO:0000256" key="3">
    <source>
        <dbReference type="ARBA" id="ARBA00023125"/>
    </source>
</evidence>
<keyword evidence="2" id="KW-0229">DNA integration</keyword>